<dbReference type="EMBL" id="SZYD01002075">
    <property type="protein sequence ID" value="KAC9975340.1"/>
    <property type="molecule type" value="Genomic_DNA"/>
</dbReference>
<accession>A0A5N6LAD3</accession>
<comment type="caution">
    <text evidence="1">The sequence shown here is derived from an EMBL/GenBank/DDBJ whole genome shotgun (WGS) entry which is preliminary data.</text>
</comment>
<dbReference type="Proteomes" id="UP000326396">
    <property type="component" value="Unassembled WGS sequence"/>
</dbReference>
<proteinExistence type="predicted"/>
<gene>
    <name evidence="1" type="ORF">E3N88_45003</name>
</gene>
<reference evidence="1 2" key="1">
    <citation type="submission" date="2019-05" db="EMBL/GenBank/DDBJ databases">
        <title>Mikania micrantha, genome provides insights into the molecular mechanism of rapid growth.</title>
        <authorList>
            <person name="Liu B."/>
        </authorList>
    </citation>
    <scope>NUCLEOTIDE SEQUENCE [LARGE SCALE GENOMIC DNA]</scope>
    <source>
        <strain evidence="1">NLD-2019</strain>
        <tissue evidence="1">Leaf</tissue>
    </source>
</reference>
<sequence length="156" mass="17764">MNLIESPSPAVIFSCICKFCKWTFEITDGLSSPTAYIKFDNEDDTETKFLESPATFSGKGILMEKIEAPLKEINKNRRTDRTAKKDFFLFPIALLSEDMIFLKDSWFCVHGFCIVEKAEIDGITAPPLDGITATARNHRTAARRSKSTMVQWFRRP</sequence>
<protein>
    <submittedName>
        <fullName evidence="1">Uncharacterized protein</fullName>
    </submittedName>
</protein>
<dbReference type="AlphaFoldDB" id="A0A5N6LAD3"/>
<evidence type="ECO:0000313" key="2">
    <source>
        <dbReference type="Proteomes" id="UP000326396"/>
    </source>
</evidence>
<evidence type="ECO:0000313" key="1">
    <source>
        <dbReference type="EMBL" id="KAC9975340.1"/>
    </source>
</evidence>
<name>A0A5N6LAD3_9ASTR</name>
<keyword evidence="2" id="KW-1185">Reference proteome</keyword>
<organism evidence="1 2">
    <name type="scientific">Mikania micrantha</name>
    <name type="common">bitter vine</name>
    <dbReference type="NCBI Taxonomy" id="192012"/>
    <lineage>
        <taxon>Eukaryota</taxon>
        <taxon>Viridiplantae</taxon>
        <taxon>Streptophyta</taxon>
        <taxon>Embryophyta</taxon>
        <taxon>Tracheophyta</taxon>
        <taxon>Spermatophyta</taxon>
        <taxon>Magnoliopsida</taxon>
        <taxon>eudicotyledons</taxon>
        <taxon>Gunneridae</taxon>
        <taxon>Pentapetalae</taxon>
        <taxon>asterids</taxon>
        <taxon>campanulids</taxon>
        <taxon>Asterales</taxon>
        <taxon>Asteraceae</taxon>
        <taxon>Asteroideae</taxon>
        <taxon>Heliantheae alliance</taxon>
        <taxon>Eupatorieae</taxon>
        <taxon>Mikania</taxon>
    </lineage>
</organism>